<evidence type="ECO:0000313" key="6">
    <source>
        <dbReference type="EMBL" id="UNK45689.1"/>
    </source>
</evidence>
<keyword evidence="6" id="KW-0456">Lyase</keyword>
<dbReference type="InterPro" id="IPR002020">
    <property type="entry name" value="Citrate_synthase"/>
</dbReference>
<accession>A0ABY3W5Y0</accession>
<proteinExistence type="inferred from homology"/>
<dbReference type="InterPro" id="IPR036969">
    <property type="entry name" value="Citrate_synthase_sf"/>
</dbReference>
<dbReference type="PRINTS" id="PR00143">
    <property type="entry name" value="CITRTSNTHASE"/>
</dbReference>
<dbReference type="EC" id="2.3.3.16" evidence="3"/>
<evidence type="ECO:0000313" key="7">
    <source>
        <dbReference type="Proteomes" id="UP000829069"/>
    </source>
</evidence>
<dbReference type="SUPFAM" id="SSF48256">
    <property type="entry name" value="Citrate synthase"/>
    <property type="match status" value="1"/>
</dbReference>
<reference evidence="6 7" key="1">
    <citation type="submission" date="2022-03" db="EMBL/GenBank/DDBJ databases">
        <title>Isotopic signatures of nitrous oxide derived from detoxification processes.</title>
        <authorList>
            <person name="Behrendt U."/>
            <person name="Buchen C."/>
            <person name="Well R."/>
            <person name="Ulrich A."/>
            <person name="Rohe L."/>
            <person name="Kolb S."/>
            <person name="Schloter M."/>
            <person name="Horn M.A."/>
            <person name="Augustin J."/>
        </authorList>
    </citation>
    <scope>NUCLEOTIDE SEQUENCE [LARGE SCALE GENOMIC DNA]</scope>
    <source>
        <strain evidence="6 7">S4-C24</strain>
    </source>
</reference>
<dbReference type="InterPro" id="IPR016143">
    <property type="entry name" value="Citrate_synth-like_sm_a-sub"/>
</dbReference>
<evidence type="ECO:0000256" key="2">
    <source>
        <dbReference type="ARBA" id="ARBA00010566"/>
    </source>
</evidence>
<gene>
    <name evidence="6" type="ORF">MNQ99_17515</name>
</gene>
<dbReference type="InterPro" id="IPR016142">
    <property type="entry name" value="Citrate_synth-like_lrg_a-sub"/>
</dbReference>
<dbReference type="Gene3D" id="1.10.580.10">
    <property type="entry name" value="Citrate Synthase, domain 1"/>
    <property type="match status" value="2"/>
</dbReference>
<comment type="similarity">
    <text evidence="2">Belongs to the citrate synthase family.</text>
</comment>
<evidence type="ECO:0000256" key="1">
    <source>
        <dbReference type="ARBA" id="ARBA00005163"/>
    </source>
</evidence>
<keyword evidence="4" id="KW-0808">Transferase</keyword>
<dbReference type="EMBL" id="CP093326">
    <property type="protein sequence ID" value="UNK45689.1"/>
    <property type="molecule type" value="Genomic_DNA"/>
</dbReference>
<comment type="pathway">
    <text evidence="1">Carbohydrate metabolism; tricarboxylic acid cycle.</text>
</comment>
<evidence type="ECO:0000256" key="4">
    <source>
        <dbReference type="ARBA" id="ARBA00022679"/>
    </source>
</evidence>
<dbReference type="PANTHER" id="PTHR11739">
    <property type="entry name" value="CITRATE SYNTHASE"/>
    <property type="match status" value="1"/>
</dbReference>
<sequence length="264" mass="28916">MNRSNWWKTSISDISPGIIRYHGYPVEQLISSEHVGMASMIWLMTRGELPTVPQARLLERALVAGVDHGPQAPSIAIARMAMTCGVGINSAMASATNVLGDVHGGAGQELMEIFRTILDDPRPLSEAVEAEIKRLRSDNRYVPGFGHRFHPVDPRRAPLVAAVETARDVGVVEGRHLEVALEIERQINLNRDRPIPMNIDGATAIIYAELGFEPVLGRGLFILSRSVGALAHAWEESQSSQRNKGPEHRSILPTYTGSPERAVP</sequence>
<name>A0ABY3W5Y0_9MICC</name>
<keyword evidence="7" id="KW-1185">Reference proteome</keyword>
<dbReference type="PANTHER" id="PTHR11739:SF4">
    <property type="entry name" value="CITRATE SYNTHASE, PEROXISOMAL"/>
    <property type="match status" value="1"/>
</dbReference>
<evidence type="ECO:0000256" key="3">
    <source>
        <dbReference type="ARBA" id="ARBA00012972"/>
    </source>
</evidence>
<dbReference type="Gene3D" id="1.10.230.10">
    <property type="entry name" value="Cytochrome P450-Terp, domain 2"/>
    <property type="match status" value="1"/>
</dbReference>
<dbReference type="NCBIfam" id="NF004864">
    <property type="entry name" value="PRK06224.1-1"/>
    <property type="match status" value="1"/>
</dbReference>
<evidence type="ECO:0000256" key="5">
    <source>
        <dbReference type="SAM" id="MobiDB-lite"/>
    </source>
</evidence>
<organism evidence="6 7">
    <name type="scientific">Arthrobacter sulfonylureivorans</name>
    <dbReference type="NCBI Taxonomy" id="2486855"/>
    <lineage>
        <taxon>Bacteria</taxon>
        <taxon>Bacillati</taxon>
        <taxon>Actinomycetota</taxon>
        <taxon>Actinomycetes</taxon>
        <taxon>Micrococcales</taxon>
        <taxon>Micrococcaceae</taxon>
        <taxon>Arthrobacter</taxon>
    </lineage>
</organism>
<dbReference type="CDD" id="cd06100">
    <property type="entry name" value="CCL_ACL-C"/>
    <property type="match status" value="1"/>
</dbReference>
<dbReference type="RefSeq" id="WP_241913880.1">
    <property type="nucleotide sequence ID" value="NZ_CP093326.1"/>
</dbReference>
<dbReference type="Pfam" id="PF00285">
    <property type="entry name" value="Citrate_synt"/>
    <property type="match status" value="1"/>
</dbReference>
<feature type="region of interest" description="Disordered" evidence="5">
    <location>
        <begin position="236"/>
        <end position="264"/>
    </location>
</feature>
<protein>
    <recommendedName>
        <fullName evidence="3">citrate synthase (unknown stereospecificity)</fullName>
        <ecNumber evidence="3">2.3.3.16</ecNumber>
    </recommendedName>
</protein>
<dbReference type="GO" id="GO:0008816">
    <property type="term" value="F:citryl-CoA lyase activity"/>
    <property type="evidence" value="ECO:0007669"/>
    <property type="project" value="UniProtKB-EC"/>
</dbReference>
<dbReference type="Proteomes" id="UP000829069">
    <property type="component" value="Chromosome"/>
</dbReference>